<protein>
    <submittedName>
        <fullName evidence="1">Uncharacterized protein</fullName>
    </submittedName>
</protein>
<accession>A0A2H0BWL4</accession>
<evidence type="ECO:0000313" key="1">
    <source>
        <dbReference type="EMBL" id="PIP62062.1"/>
    </source>
</evidence>
<proteinExistence type="predicted"/>
<dbReference type="Proteomes" id="UP000231246">
    <property type="component" value="Unassembled WGS sequence"/>
</dbReference>
<dbReference type="AlphaFoldDB" id="A0A2H0BWL4"/>
<sequence>MEYLILFITILITSQWVPIRNNILSVFGQKTPYTVEKNKAFLRRSSIFRKNQKRTRRNTEKKT</sequence>
<comment type="caution">
    <text evidence="1">The sequence shown here is derived from an EMBL/GenBank/DDBJ whole genome shotgun (WGS) entry which is preliminary data.</text>
</comment>
<organism evidence="1 2">
    <name type="scientific">Candidatus Roizmanbacteria bacterium CG22_combo_CG10-13_8_21_14_all_38_20</name>
    <dbReference type="NCBI Taxonomy" id="1974862"/>
    <lineage>
        <taxon>Bacteria</taxon>
        <taxon>Candidatus Roizmaniibacteriota</taxon>
    </lineage>
</organism>
<reference evidence="1 2" key="1">
    <citation type="submission" date="2017-09" db="EMBL/GenBank/DDBJ databases">
        <title>Depth-based differentiation of microbial function through sediment-hosted aquifers and enrichment of novel symbionts in the deep terrestrial subsurface.</title>
        <authorList>
            <person name="Probst A.J."/>
            <person name="Ladd B."/>
            <person name="Jarett J.K."/>
            <person name="Geller-Mcgrath D.E."/>
            <person name="Sieber C.M."/>
            <person name="Emerson J.B."/>
            <person name="Anantharaman K."/>
            <person name="Thomas B.C."/>
            <person name="Malmstrom R."/>
            <person name="Stieglmeier M."/>
            <person name="Klingl A."/>
            <person name="Woyke T."/>
            <person name="Ryan C.M."/>
            <person name="Banfield J.F."/>
        </authorList>
    </citation>
    <scope>NUCLEOTIDE SEQUENCE [LARGE SCALE GENOMIC DNA]</scope>
    <source>
        <strain evidence="1">CG22_combo_CG10-13_8_21_14_all_38_20</strain>
    </source>
</reference>
<evidence type="ECO:0000313" key="2">
    <source>
        <dbReference type="Proteomes" id="UP000231246"/>
    </source>
</evidence>
<gene>
    <name evidence="1" type="ORF">COW99_00765</name>
</gene>
<dbReference type="EMBL" id="PCTA01000004">
    <property type="protein sequence ID" value="PIP62062.1"/>
    <property type="molecule type" value="Genomic_DNA"/>
</dbReference>
<name>A0A2H0BWL4_9BACT</name>